<gene>
    <name evidence="5" type="ORF">GC105_09830</name>
</gene>
<evidence type="ECO:0000313" key="5">
    <source>
        <dbReference type="EMBL" id="MPW26090.1"/>
    </source>
</evidence>
<dbReference type="Gene3D" id="3.30.465.10">
    <property type="match status" value="1"/>
</dbReference>
<protein>
    <submittedName>
        <fullName evidence="5">Molybdopterin dehydrogenase</fullName>
    </submittedName>
</protein>
<evidence type="ECO:0000256" key="3">
    <source>
        <dbReference type="ARBA" id="ARBA00023002"/>
    </source>
</evidence>
<dbReference type="Gene3D" id="3.30.390.50">
    <property type="entry name" value="CO dehydrogenase flavoprotein, C-terminal domain"/>
    <property type="match status" value="1"/>
</dbReference>
<dbReference type="SUPFAM" id="SSF56176">
    <property type="entry name" value="FAD-binding/transporter-associated domain-like"/>
    <property type="match status" value="1"/>
</dbReference>
<dbReference type="GO" id="GO:0016491">
    <property type="term" value="F:oxidoreductase activity"/>
    <property type="evidence" value="ECO:0007669"/>
    <property type="project" value="UniProtKB-KW"/>
</dbReference>
<dbReference type="Pfam" id="PF03450">
    <property type="entry name" value="CO_deh_flav_C"/>
    <property type="match status" value="1"/>
</dbReference>
<proteinExistence type="predicted"/>
<dbReference type="EMBL" id="WHNX01000013">
    <property type="protein sequence ID" value="MPW26090.1"/>
    <property type="molecule type" value="Genomic_DNA"/>
</dbReference>
<dbReference type="InterPro" id="IPR036318">
    <property type="entry name" value="FAD-bd_PCMH-like_sf"/>
</dbReference>
<dbReference type="InterPro" id="IPR005107">
    <property type="entry name" value="CO_DH_flav_C"/>
</dbReference>
<comment type="caution">
    <text evidence="5">The sequence shown here is derived from an EMBL/GenBank/DDBJ whole genome shotgun (WGS) entry which is preliminary data.</text>
</comment>
<sequence>MFTLKDYIVPESIEEASQLLNQNRNNVILGGLLWLKMGNKNYNKGIDLSKLGLNTIIENESSIEIGCMVTLRQIEISKVLNTYFNSLLVKSVKNIVGVQFRNCATVGGSVYSRFGFSDLLTALLALDTHVHLFHGGVIPLEEFINMTYKKDILIKIIINKDTRKASYQSHRKSATDLPVLAVAISRYNSHWKISIGARPNKAMIALKSSELLSHRPDQIESACNQAVSEMKFGTNIRGSAEYRRELAKVLIRRGVEEICR</sequence>
<dbReference type="InterPro" id="IPR036683">
    <property type="entry name" value="CO_DH_flav_C_dom_sf"/>
</dbReference>
<evidence type="ECO:0000313" key="6">
    <source>
        <dbReference type="Proteomes" id="UP000440004"/>
    </source>
</evidence>
<evidence type="ECO:0000256" key="2">
    <source>
        <dbReference type="ARBA" id="ARBA00022827"/>
    </source>
</evidence>
<accession>A0A6A7K9G7</accession>
<keyword evidence="6" id="KW-1185">Reference proteome</keyword>
<dbReference type="Proteomes" id="UP000440004">
    <property type="component" value="Unassembled WGS sequence"/>
</dbReference>
<dbReference type="PANTHER" id="PTHR42659">
    <property type="entry name" value="XANTHINE DEHYDROGENASE SUBUNIT C-RELATED"/>
    <property type="match status" value="1"/>
</dbReference>
<dbReference type="InterPro" id="IPR016169">
    <property type="entry name" value="FAD-bd_PCMH_sub2"/>
</dbReference>
<dbReference type="GO" id="GO:0071949">
    <property type="term" value="F:FAD binding"/>
    <property type="evidence" value="ECO:0007669"/>
    <property type="project" value="InterPro"/>
</dbReference>
<keyword evidence="1" id="KW-0285">Flavoprotein</keyword>
<keyword evidence="3" id="KW-0560">Oxidoreductase</keyword>
<dbReference type="PANTHER" id="PTHR42659:SF2">
    <property type="entry name" value="XANTHINE DEHYDROGENASE SUBUNIT C-RELATED"/>
    <property type="match status" value="1"/>
</dbReference>
<dbReference type="RefSeq" id="WP_343030009.1">
    <property type="nucleotide sequence ID" value="NZ_WHNX01000013.1"/>
</dbReference>
<dbReference type="InterPro" id="IPR051312">
    <property type="entry name" value="Diverse_Substr_Oxidored"/>
</dbReference>
<dbReference type="AlphaFoldDB" id="A0A6A7K9G7"/>
<dbReference type="InterPro" id="IPR002346">
    <property type="entry name" value="Mopterin_DH_FAD-bd"/>
</dbReference>
<reference evidence="5 6" key="1">
    <citation type="submission" date="2019-10" db="EMBL/GenBank/DDBJ databases">
        <title>Alkalibaculum tamaniensis sp.nov., a new alkaliphilic acetogen, isolated on methoxylated aromatics from a mud volcano.</title>
        <authorList>
            <person name="Khomyakova M.A."/>
            <person name="Merkel A.Y."/>
            <person name="Bonch-Osmolovskaya E.A."/>
            <person name="Slobodkin A.I."/>
        </authorList>
    </citation>
    <scope>NUCLEOTIDE SEQUENCE [LARGE SCALE GENOMIC DNA]</scope>
    <source>
        <strain evidence="5 6">M08DMB</strain>
    </source>
</reference>
<dbReference type="PROSITE" id="PS51387">
    <property type="entry name" value="FAD_PCMH"/>
    <property type="match status" value="1"/>
</dbReference>
<name>A0A6A7K9G7_9FIRM</name>
<evidence type="ECO:0000259" key="4">
    <source>
        <dbReference type="PROSITE" id="PS51387"/>
    </source>
</evidence>
<dbReference type="SUPFAM" id="SSF55447">
    <property type="entry name" value="CO dehydrogenase flavoprotein C-terminal domain-like"/>
    <property type="match status" value="1"/>
</dbReference>
<evidence type="ECO:0000256" key="1">
    <source>
        <dbReference type="ARBA" id="ARBA00022630"/>
    </source>
</evidence>
<dbReference type="SMART" id="SM01092">
    <property type="entry name" value="CO_deh_flav_C"/>
    <property type="match status" value="1"/>
</dbReference>
<keyword evidence="2" id="KW-0274">FAD</keyword>
<organism evidence="5 6">
    <name type="scientific">Alkalibaculum sporogenes</name>
    <dbReference type="NCBI Taxonomy" id="2655001"/>
    <lineage>
        <taxon>Bacteria</taxon>
        <taxon>Bacillati</taxon>
        <taxon>Bacillota</taxon>
        <taxon>Clostridia</taxon>
        <taxon>Eubacteriales</taxon>
        <taxon>Eubacteriaceae</taxon>
        <taxon>Alkalibaculum</taxon>
    </lineage>
</organism>
<dbReference type="InterPro" id="IPR016166">
    <property type="entry name" value="FAD-bd_PCMH"/>
</dbReference>
<dbReference type="Pfam" id="PF00941">
    <property type="entry name" value="FAD_binding_5"/>
    <property type="match status" value="1"/>
</dbReference>
<feature type="domain" description="FAD-binding PCMH-type" evidence="4">
    <location>
        <begin position="1"/>
        <end position="163"/>
    </location>
</feature>